<proteinExistence type="predicted"/>
<accession>A0AAP9NRN9</accession>
<dbReference type="AlphaFoldDB" id="A0AAP9NRN9"/>
<evidence type="ECO:0000313" key="2">
    <source>
        <dbReference type="EMBL" id="QKS27284.1"/>
    </source>
</evidence>
<dbReference type="Pfam" id="PF09722">
    <property type="entry name" value="Xre_MbcA_ParS_C"/>
    <property type="match status" value="1"/>
</dbReference>
<dbReference type="RefSeq" id="WP_022519767.1">
    <property type="nucleotide sequence ID" value="NZ_CP054580.1"/>
</dbReference>
<organism evidence="2 3">
    <name type="scientific">Vreelandella titanicae</name>
    <dbReference type="NCBI Taxonomy" id="664683"/>
    <lineage>
        <taxon>Bacteria</taxon>
        <taxon>Pseudomonadati</taxon>
        <taxon>Pseudomonadota</taxon>
        <taxon>Gammaproteobacteria</taxon>
        <taxon>Oceanospirillales</taxon>
        <taxon>Halomonadaceae</taxon>
        <taxon>Vreelandella</taxon>
    </lineage>
</organism>
<name>A0AAP9NRN9_9GAMM</name>
<dbReference type="Proteomes" id="UP000509761">
    <property type="component" value="Chromosome"/>
</dbReference>
<dbReference type="InterPro" id="IPR024467">
    <property type="entry name" value="Xre/MbcA/ParS-like_toxin-bd"/>
</dbReference>
<evidence type="ECO:0000313" key="3">
    <source>
        <dbReference type="Proteomes" id="UP000509761"/>
    </source>
</evidence>
<protein>
    <recommendedName>
        <fullName evidence="1">Antitoxin Xre/MbcA/ParS-like toxin-binding domain-containing protein</fullName>
    </recommendedName>
</protein>
<gene>
    <name evidence="2" type="ORF">FX987_05105</name>
</gene>
<dbReference type="EMBL" id="CP054580">
    <property type="protein sequence ID" value="QKS27284.1"/>
    <property type="molecule type" value="Genomic_DNA"/>
</dbReference>
<keyword evidence="3" id="KW-1185">Reference proteome</keyword>
<reference evidence="2 3" key="1">
    <citation type="submission" date="2019-12" db="EMBL/GenBank/DDBJ databases">
        <title>Genome sequencing and assembly of endphytes of Porphyra tenera.</title>
        <authorList>
            <person name="Park J.M."/>
            <person name="Shin R."/>
            <person name="Jo S.H."/>
        </authorList>
    </citation>
    <scope>NUCLEOTIDE SEQUENCE [LARGE SCALE GENOMIC DNA]</scope>
    <source>
        <strain evidence="2 3">GPM3</strain>
    </source>
</reference>
<sequence length="64" mass="7069">MNRENAAVSKLAVKVFENNQLAYDWLSRPNDALGGQAPIKACKTETGKRQVSRLLHAMEWGGVV</sequence>
<feature type="domain" description="Antitoxin Xre/MbcA/ParS-like toxin-binding" evidence="1">
    <location>
        <begin position="12"/>
        <end position="61"/>
    </location>
</feature>
<evidence type="ECO:0000259" key="1">
    <source>
        <dbReference type="Pfam" id="PF09722"/>
    </source>
</evidence>